<feature type="transmembrane region" description="Helical" evidence="1">
    <location>
        <begin position="85"/>
        <end position="107"/>
    </location>
</feature>
<evidence type="ECO:0000256" key="1">
    <source>
        <dbReference type="SAM" id="Phobius"/>
    </source>
</evidence>
<protein>
    <submittedName>
        <fullName evidence="2">Uncharacterized protein</fullName>
    </submittedName>
</protein>
<sequence length="108" mass="12550">MMHKILIFESELKSFDDNWLILIDNFITQHTSTLQVWVLTVDEGLVLFIVAIEIIINSAVVQRAHRNNMRLFRDLARIAPDHIEAILVLAVLTICIFFFPVIFRALMN</sequence>
<proteinExistence type="predicted"/>
<keyword evidence="1" id="KW-1133">Transmembrane helix</keyword>
<dbReference type="AlphaFoldDB" id="A0AAN6NLB0"/>
<feature type="transmembrane region" description="Helical" evidence="1">
    <location>
        <begin position="44"/>
        <end position="64"/>
    </location>
</feature>
<keyword evidence="3" id="KW-1185">Reference proteome</keyword>
<name>A0AAN6NLB0_9PEZI</name>
<comment type="caution">
    <text evidence="2">The sequence shown here is derived from an EMBL/GenBank/DDBJ whole genome shotgun (WGS) entry which is preliminary data.</text>
</comment>
<keyword evidence="1" id="KW-0812">Transmembrane</keyword>
<keyword evidence="1" id="KW-0472">Membrane</keyword>
<dbReference type="Proteomes" id="UP001303473">
    <property type="component" value="Unassembled WGS sequence"/>
</dbReference>
<evidence type="ECO:0000313" key="2">
    <source>
        <dbReference type="EMBL" id="KAK3945717.1"/>
    </source>
</evidence>
<accession>A0AAN6NLB0</accession>
<gene>
    <name evidence="2" type="ORF">QBC46DRAFT_336486</name>
</gene>
<organism evidence="2 3">
    <name type="scientific">Diplogelasinospora grovesii</name>
    <dbReference type="NCBI Taxonomy" id="303347"/>
    <lineage>
        <taxon>Eukaryota</taxon>
        <taxon>Fungi</taxon>
        <taxon>Dikarya</taxon>
        <taxon>Ascomycota</taxon>
        <taxon>Pezizomycotina</taxon>
        <taxon>Sordariomycetes</taxon>
        <taxon>Sordariomycetidae</taxon>
        <taxon>Sordariales</taxon>
        <taxon>Diplogelasinosporaceae</taxon>
        <taxon>Diplogelasinospora</taxon>
    </lineage>
</organism>
<reference evidence="3" key="1">
    <citation type="journal article" date="2023" name="Mol. Phylogenet. Evol.">
        <title>Genome-scale phylogeny and comparative genomics of the fungal order Sordariales.</title>
        <authorList>
            <person name="Hensen N."/>
            <person name="Bonometti L."/>
            <person name="Westerberg I."/>
            <person name="Brannstrom I.O."/>
            <person name="Guillou S."/>
            <person name="Cros-Aarteil S."/>
            <person name="Calhoun S."/>
            <person name="Haridas S."/>
            <person name="Kuo A."/>
            <person name="Mondo S."/>
            <person name="Pangilinan J."/>
            <person name="Riley R."/>
            <person name="LaButti K."/>
            <person name="Andreopoulos B."/>
            <person name="Lipzen A."/>
            <person name="Chen C."/>
            <person name="Yan M."/>
            <person name="Daum C."/>
            <person name="Ng V."/>
            <person name="Clum A."/>
            <person name="Steindorff A."/>
            <person name="Ohm R.A."/>
            <person name="Martin F."/>
            <person name="Silar P."/>
            <person name="Natvig D.O."/>
            <person name="Lalanne C."/>
            <person name="Gautier V."/>
            <person name="Ament-Velasquez S.L."/>
            <person name="Kruys A."/>
            <person name="Hutchinson M.I."/>
            <person name="Powell A.J."/>
            <person name="Barry K."/>
            <person name="Miller A.N."/>
            <person name="Grigoriev I.V."/>
            <person name="Debuchy R."/>
            <person name="Gladieux P."/>
            <person name="Hiltunen Thoren M."/>
            <person name="Johannesson H."/>
        </authorList>
    </citation>
    <scope>NUCLEOTIDE SEQUENCE [LARGE SCALE GENOMIC DNA]</scope>
    <source>
        <strain evidence="3">CBS 340.73</strain>
    </source>
</reference>
<evidence type="ECO:0000313" key="3">
    <source>
        <dbReference type="Proteomes" id="UP001303473"/>
    </source>
</evidence>
<dbReference type="EMBL" id="MU853754">
    <property type="protein sequence ID" value="KAK3945717.1"/>
    <property type="molecule type" value="Genomic_DNA"/>
</dbReference>